<feature type="domain" description="Beta-ketoacyl-[acyl-carrier-protein] synthase III N-terminal" evidence="4">
    <location>
        <begin position="160"/>
        <end position="196"/>
    </location>
</feature>
<sequence length="377" mass="40050">MGYWADVAVPGGALLARRGYGTEGKFDEGTTMASTATTSLRNAYRLQDTVILSATAVEAPERVTSAWIDEQLSETYSRLSMTPGKFEELAGVVARRWWPSGVSFIDGAAEAGAKALAEAGVEPGQVGLLINTSVSKDHLEPSAAVQVHDAIGLPATCLNFDISNACLGFINGMQVAGTMIDAGQIDYALIVNSENIRGLQEKAIARLQRPETTVAEVREQFATLTLGCGATAMVLGRGDQSSGGHRLLGGTHKSATHHHDLCVGDLSFMRTDTRGLFEAGLALALETFEDSAEEFGWHEVDHLVSHQTSLVHIAALCARLGLDQAKFPLSLPEFGNMGPAAAPFTLATSQDRFEPGDRVMMLGIGSGLNTSFADILW</sequence>
<evidence type="ECO:0000313" key="5">
    <source>
        <dbReference type="EMBL" id="SDD12577.1"/>
    </source>
</evidence>
<dbReference type="Proteomes" id="UP000198546">
    <property type="component" value="Chromosome i"/>
</dbReference>
<dbReference type="PANTHER" id="PTHR34069:SF3">
    <property type="entry name" value="ACYL-COA:ACYL-COA ALKYLTRANSFERASE"/>
    <property type="match status" value="1"/>
</dbReference>
<feature type="domain" description="Beta-ketoacyl-[acyl-carrier-protein] synthase III C-terminal" evidence="3">
    <location>
        <begin position="295"/>
        <end position="370"/>
    </location>
</feature>
<dbReference type="EMBL" id="LT629688">
    <property type="protein sequence ID" value="SDD12577.1"/>
    <property type="molecule type" value="Genomic_DNA"/>
</dbReference>
<dbReference type="GO" id="GO:0044550">
    <property type="term" value="P:secondary metabolite biosynthetic process"/>
    <property type="evidence" value="ECO:0007669"/>
    <property type="project" value="TreeGrafter"/>
</dbReference>
<dbReference type="GO" id="GO:0004315">
    <property type="term" value="F:3-oxoacyl-[acyl-carrier-protein] synthase activity"/>
    <property type="evidence" value="ECO:0007669"/>
    <property type="project" value="InterPro"/>
</dbReference>
<dbReference type="InterPro" id="IPR013747">
    <property type="entry name" value="ACP_syn_III_C"/>
</dbReference>
<dbReference type="Gene3D" id="3.40.47.10">
    <property type="match status" value="2"/>
</dbReference>
<name>A0A1G6S8Y1_9ACTN</name>
<evidence type="ECO:0000259" key="3">
    <source>
        <dbReference type="Pfam" id="PF08541"/>
    </source>
</evidence>
<dbReference type="STRING" id="675864.SAMN04489747_0241"/>
<evidence type="ECO:0000256" key="1">
    <source>
        <dbReference type="ARBA" id="ARBA00022679"/>
    </source>
</evidence>
<dbReference type="GO" id="GO:0006633">
    <property type="term" value="P:fatty acid biosynthetic process"/>
    <property type="evidence" value="ECO:0007669"/>
    <property type="project" value="InterPro"/>
</dbReference>
<proteinExistence type="predicted"/>
<keyword evidence="2" id="KW-0012">Acyltransferase</keyword>
<keyword evidence="1" id="KW-0808">Transferase</keyword>
<evidence type="ECO:0000259" key="4">
    <source>
        <dbReference type="Pfam" id="PF08545"/>
    </source>
</evidence>
<protein>
    <submittedName>
        <fullName evidence="5">3-oxoacyl-[acyl-carrier-protein] synthase-3</fullName>
    </submittedName>
</protein>
<keyword evidence="6" id="KW-1185">Reference proteome</keyword>
<dbReference type="Pfam" id="PF08541">
    <property type="entry name" value="ACP_syn_III_C"/>
    <property type="match status" value="1"/>
</dbReference>
<evidence type="ECO:0000256" key="2">
    <source>
        <dbReference type="ARBA" id="ARBA00023315"/>
    </source>
</evidence>
<dbReference type="InterPro" id="IPR013751">
    <property type="entry name" value="ACP_syn_III_N"/>
</dbReference>
<evidence type="ECO:0000313" key="6">
    <source>
        <dbReference type="Proteomes" id="UP000198546"/>
    </source>
</evidence>
<dbReference type="PANTHER" id="PTHR34069">
    <property type="entry name" value="3-OXOACYL-[ACYL-CARRIER-PROTEIN] SYNTHASE 3"/>
    <property type="match status" value="1"/>
</dbReference>
<accession>A0A1G6S8Y1</accession>
<gene>
    <name evidence="5" type="ORF">SAMN04489747_0241</name>
</gene>
<reference evidence="5 6" key="1">
    <citation type="submission" date="2016-10" db="EMBL/GenBank/DDBJ databases">
        <authorList>
            <person name="de Groot N.N."/>
        </authorList>
    </citation>
    <scope>NUCLEOTIDE SEQUENCE [LARGE SCALE GENOMIC DNA]</scope>
    <source>
        <strain evidence="5 6">MON 2.2</strain>
    </source>
</reference>
<dbReference type="NCBIfam" id="NF006720">
    <property type="entry name" value="PRK09258.1"/>
    <property type="match status" value="1"/>
</dbReference>
<dbReference type="Pfam" id="PF08545">
    <property type="entry name" value="ACP_syn_III"/>
    <property type="match status" value="1"/>
</dbReference>
<dbReference type="SUPFAM" id="SSF53901">
    <property type="entry name" value="Thiolase-like"/>
    <property type="match status" value="1"/>
</dbReference>
<organism evidence="5 6">
    <name type="scientific">Auraticoccus monumenti</name>
    <dbReference type="NCBI Taxonomy" id="675864"/>
    <lineage>
        <taxon>Bacteria</taxon>
        <taxon>Bacillati</taxon>
        <taxon>Actinomycetota</taxon>
        <taxon>Actinomycetes</taxon>
        <taxon>Propionibacteriales</taxon>
        <taxon>Propionibacteriaceae</taxon>
        <taxon>Auraticoccus</taxon>
    </lineage>
</organism>
<dbReference type="AlphaFoldDB" id="A0A1G6S8Y1"/>
<dbReference type="InterPro" id="IPR016039">
    <property type="entry name" value="Thiolase-like"/>
</dbReference>